<keyword evidence="4 11" id="KW-0808">Transferase</keyword>
<evidence type="ECO:0000256" key="6">
    <source>
        <dbReference type="ARBA" id="ARBA00022832"/>
    </source>
</evidence>
<keyword evidence="13" id="KW-1185">Reference proteome</keyword>
<evidence type="ECO:0000256" key="9">
    <source>
        <dbReference type="ARBA" id="ARBA00023136"/>
    </source>
</evidence>
<evidence type="ECO:0000256" key="3">
    <source>
        <dbReference type="ARBA" id="ARBA00022516"/>
    </source>
</evidence>
<dbReference type="GO" id="GO:0030148">
    <property type="term" value="P:sphingolipid biosynthetic process"/>
    <property type="evidence" value="ECO:0000318"/>
    <property type="project" value="GO_Central"/>
</dbReference>
<keyword evidence="3 11" id="KW-0444">Lipid biosynthesis</keyword>
<dbReference type="OrthoDB" id="5861696at2759"/>
<dbReference type="GO" id="GO:0034626">
    <property type="term" value="P:fatty acid elongation, polyunsaturated fatty acid"/>
    <property type="evidence" value="ECO:0000318"/>
    <property type="project" value="GO_Central"/>
</dbReference>
<dbReference type="EnsemblMetazoa" id="PPA36551.1">
    <property type="protein sequence ID" value="PPA36551.1"/>
    <property type="gene ID" value="WBGene00274920"/>
</dbReference>
<dbReference type="PROSITE" id="PS01188">
    <property type="entry name" value="ELO"/>
    <property type="match status" value="1"/>
</dbReference>
<dbReference type="GO" id="GO:0009922">
    <property type="term" value="F:fatty acid elongase activity"/>
    <property type="evidence" value="ECO:0000318"/>
    <property type="project" value="GO_Central"/>
</dbReference>
<feature type="transmembrane region" description="Helical" evidence="11">
    <location>
        <begin position="129"/>
        <end position="150"/>
    </location>
</feature>
<evidence type="ECO:0000256" key="5">
    <source>
        <dbReference type="ARBA" id="ARBA00022692"/>
    </source>
</evidence>
<dbReference type="AlphaFoldDB" id="A0A2A6CX90"/>
<name>A0A2A6CX90_PRIPA</name>
<keyword evidence="7 11" id="KW-1133">Transmembrane helix</keyword>
<proteinExistence type="inferred from homology"/>
<reference evidence="13" key="1">
    <citation type="journal article" date="2008" name="Nat. Genet.">
        <title>The Pristionchus pacificus genome provides a unique perspective on nematode lifestyle and parasitism.</title>
        <authorList>
            <person name="Dieterich C."/>
            <person name="Clifton S.W."/>
            <person name="Schuster L.N."/>
            <person name="Chinwalla A."/>
            <person name="Delehaunty K."/>
            <person name="Dinkelacker I."/>
            <person name="Fulton L."/>
            <person name="Fulton R."/>
            <person name="Godfrey J."/>
            <person name="Minx P."/>
            <person name="Mitreva M."/>
            <person name="Roeseler W."/>
            <person name="Tian H."/>
            <person name="Witte H."/>
            <person name="Yang S.P."/>
            <person name="Wilson R.K."/>
            <person name="Sommer R.J."/>
        </authorList>
    </citation>
    <scope>NUCLEOTIDE SEQUENCE [LARGE SCALE GENOMIC DNA]</scope>
    <source>
        <strain evidence="13">PS312</strain>
    </source>
</reference>
<evidence type="ECO:0000256" key="7">
    <source>
        <dbReference type="ARBA" id="ARBA00022989"/>
    </source>
</evidence>
<reference evidence="12" key="2">
    <citation type="submission" date="2022-06" db="UniProtKB">
        <authorList>
            <consortium name="EnsemblMetazoa"/>
        </authorList>
    </citation>
    <scope>IDENTIFICATION</scope>
    <source>
        <strain evidence="12">PS312</strain>
    </source>
</reference>
<keyword evidence="8 11" id="KW-0443">Lipid metabolism</keyword>
<dbReference type="EC" id="2.3.1.199" evidence="11"/>
<dbReference type="GO" id="GO:0005789">
    <property type="term" value="C:endoplasmic reticulum membrane"/>
    <property type="evidence" value="ECO:0000318"/>
    <property type="project" value="GO_Central"/>
</dbReference>
<evidence type="ECO:0000256" key="8">
    <source>
        <dbReference type="ARBA" id="ARBA00023098"/>
    </source>
</evidence>
<feature type="transmembrane region" description="Helical" evidence="11">
    <location>
        <begin position="162"/>
        <end position="187"/>
    </location>
</feature>
<comment type="subcellular location">
    <subcellularLocation>
        <location evidence="1">Membrane</location>
        <topology evidence="1">Multi-pass membrane protein</topology>
    </subcellularLocation>
</comment>
<gene>
    <name evidence="12" type="primary">WBGene00274920</name>
</gene>
<keyword evidence="10 11" id="KW-0275">Fatty acid biosynthesis</keyword>
<dbReference type="GO" id="GO:0019367">
    <property type="term" value="P:fatty acid elongation, saturated fatty acid"/>
    <property type="evidence" value="ECO:0000318"/>
    <property type="project" value="GO_Central"/>
</dbReference>
<evidence type="ECO:0000256" key="11">
    <source>
        <dbReference type="RuleBase" id="RU361115"/>
    </source>
</evidence>
<accession>A0A2A6CX90</accession>
<dbReference type="Pfam" id="PF01151">
    <property type="entry name" value="ELO"/>
    <property type="match status" value="1"/>
</dbReference>
<protein>
    <recommendedName>
        <fullName evidence="11">Elongation of very long chain fatty acids protein</fullName>
        <ecNumber evidence="11">2.3.1.199</ecNumber>
    </recommendedName>
    <alternativeName>
        <fullName evidence="11">Very-long-chain 3-oxoacyl-CoA synthase</fullName>
    </alternativeName>
</protein>
<dbReference type="PANTHER" id="PTHR11157:SF26">
    <property type="entry name" value="ELONGATION OF LONG CHAIN FATTY ACIDS PROTEIN 1"/>
    <property type="match status" value="1"/>
</dbReference>
<evidence type="ECO:0000256" key="4">
    <source>
        <dbReference type="ARBA" id="ARBA00022679"/>
    </source>
</evidence>
<dbReference type="PANTHER" id="PTHR11157">
    <property type="entry name" value="FATTY ACID ACYL TRANSFERASE-RELATED"/>
    <property type="match status" value="1"/>
</dbReference>
<feature type="transmembrane region" description="Helical" evidence="11">
    <location>
        <begin position="12"/>
        <end position="30"/>
    </location>
</feature>
<comment type="similarity">
    <text evidence="11">Belongs to the ELO family.</text>
</comment>
<keyword evidence="5 11" id="KW-0812">Transmembrane</keyword>
<accession>A0A8R1UQY7</accession>
<feature type="transmembrane region" description="Helical" evidence="11">
    <location>
        <begin position="36"/>
        <end position="53"/>
    </location>
</feature>
<dbReference type="Proteomes" id="UP000005239">
    <property type="component" value="Unassembled WGS sequence"/>
</dbReference>
<dbReference type="InterPro" id="IPR002076">
    <property type="entry name" value="ELO_fam"/>
</dbReference>
<evidence type="ECO:0000256" key="10">
    <source>
        <dbReference type="ARBA" id="ARBA00023160"/>
    </source>
</evidence>
<evidence type="ECO:0000256" key="1">
    <source>
        <dbReference type="ARBA" id="ARBA00004141"/>
    </source>
</evidence>
<keyword evidence="9 11" id="KW-0472">Membrane</keyword>
<evidence type="ECO:0000313" key="13">
    <source>
        <dbReference type="Proteomes" id="UP000005239"/>
    </source>
</evidence>
<comment type="catalytic activity">
    <reaction evidence="11">
        <text>a very-long-chain acyl-CoA + malonyl-CoA + H(+) = a very-long-chain 3-oxoacyl-CoA + CO2 + CoA</text>
        <dbReference type="Rhea" id="RHEA:32727"/>
        <dbReference type="ChEBI" id="CHEBI:15378"/>
        <dbReference type="ChEBI" id="CHEBI:16526"/>
        <dbReference type="ChEBI" id="CHEBI:57287"/>
        <dbReference type="ChEBI" id="CHEBI:57384"/>
        <dbReference type="ChEBI" id="CHEBI:90725"/>
        <dbReference type="ChEBI" id="CHEBI:90736"/>
        <dbReference type="EC" id="2.3.1.199"/>
    </reaction>
</comment>
<comment type="pathway">
    <text evidence="2">Lipid metabolism; fatty acid biosynthesis.</text>
</comment>
<feature type="transmembrane region" description="Helical" evidence="11">
    <location>
        <begin position="81"/>
        <end position="100"/>
    </location>
</feature>
<sequence length="402" mass="45749">MATEWEKYTTVRFNHSELISISWIISLVLVRTPSHLQASIAYFFLIFGIKLFMKNRIPEAMKMRRKVSSPFREPFDLQRPLNIWNAILALFSTLGFLFMAPDFFGTLWSGGFRATYCNLNGIMEGTPGIWTFVFFLSKLAEFTDTFFIVLRKKPLMFLHWYHHILTLLYAEGMLTTLIVCLCLTTTLHADDIDTRLVSATSTSTLTSTIGSSSLSSANTSSSSLIDVKEELLKIATTCLSPKDFELLTGNVLRHGVVRMFIHTLIEESVETIGLRELRTALKLPPPAPWQPRNRTEPTEHELASASTIEEYYKLREPRSKMGSLDSEYLFEHNVATAIAYLNKRLPSIQTVFRRAFEELCPSAPKVLNKKAIDSMIEAFHATLTSINNATSKMLRKYECQDV</sequence>
<keyword evidence="6 11" id="KW-0276">Fatty acid metabolism</keyword>
<evidence type="ECO:0000313" key="12">
    <source>
        <dbReference type="EnsemblMetazoa" id="PPA36551.1"/>
    </source>
</evidence>
<evidence type="ECO:0000256" key="2">
    <source>
        <dbReference type="ARBA" id="ARBA00005194"/>
    </source>
</evidence>
<dbReference type="GO" id="GO:0042761">
    <property type="term" value="P:very long-chain fatty acid biosynthetic process"/>
    <property type="evidence" value="ECO:0000318"/>
    <property type="project" value="GO_Central"/>
</dbReference>
<dbReference type="InterPro" id="IPR030457">
    <property type="entry name" value="ELO_CS"/>
</dbReference>
<organism evidence="12 13">
    <name type="scientific">Pristionchus pacificus</name>
    <name type="common">Parasitic nematode worm</name>
    <dbReference type="NCBI Taxonomy" id="54126"/>
    <lineage>
        <taxon>Eukaryota</taxon>
        <taxon>Metazoa</taxon>
        <taxon>Ecdysozoa</taxon>
        <taxon>Nematoda</taxon>
        <taxon>Chromadorea</taxon>
        <taxon>Rhabditida</taxon>
        <taxon>Rhabditina</taxon>
        <taxon>Diplogasteromorpha</taxon>
        <taxon>Diplogasteroidea</taxon>
        <taxon>Neodiplogasteridae</taxon>
        <taxon>Pristionchus</taxon>
    </lineage>
</organism>
<dbReference type="GO" id="GO:0034625">
    <property type="term" value="P:fatty acid elongation, monounsaturated fatty acid"/>
    <property type="evidence" value="ECO:0000318"/>
    <property type="project" value="GO_Central"/>
</dbReference>